<proteinExistence type="predicted"/>
<dbReference type="WBParaSite" id="ES5_v2.g18173.t1">
    <property type="protein sequence ID" value="ES5_v2.g18173.t1"/>
    <property type="gene ID" value="ES5_v2.g18173"/>
</dbReference>
<dbReference type="Proteomes" id="UP000887579">
    <property type="component" value="Unplaced"/>
</dbReference>
<name>A0AC34FLL7_9BILA</name>
<reference evidence="2" key="1">
    <citation type="submission" date="2022-11" db="UniProtKB">
        <authorList>
            <consortium name="WormBaseParasite"/>
        </authorList>
    </citation>
    <scope>IDENTIFICATION</scope>
</reference>
<sequence>MAAADASTGLCVMLEELGNNSQPNLDDLKNFYDAVFEFGHLNESAVLEFSDAERISIMKSYPDAERVSIMKSYPLAVENAAKLTPDLIQGRSSAELNQLLPKIKLLTDDLFELYKAAVEDKVPTNVEENIQKLKSSQSEVEKKLAS</sequence>
<protein>
    <submittedName>
        <fullName evidence="2">Uncharacterized protein</fullName>
    </submittedName>
</protein>
<organism evidence="1 2">
    <name type="scientific">Panagrolaimus sp. ES5</name>
    <dbReference type="NCBI Taxonomy" id="591445"/>
    <lineage>
        <taxon>Eukaryota</taxon>
        <taxon>Metazoa</taxon>
        <taxon>Ecdysozoa</taxon>
        <taxon>Nematoda</taxon>
        <taxon>Chromadorea</taxon>
        <taxon>Rhabditida</taxon>
        <taxon>Tylenchina</taxon>
        <taxon>Panagrolaimomorpha</taxon>
        <taxon>Panagrolaimoidea</taxon>
        <taxon>Panagrolaimidae</taxon>
        <taxon>Panagrolaimus</taxon>
    </lineage>
</organism>
<evidence type="ECO:0000313" key="1">
    <source>
        <dbReference type="Proteomes" id="UP000887579"/>
    </source>
</evidence>
<accession>A0AC34FLL7</accession>
<evidence type="ECO:0000313" key="2">
    <source>
        <dbReference type="WBParaSite" id="ES5_v2.g18173.t1"/>
    </source>
</evidence>